<dbReference type="HOGENOM" id="CLU_057700_0_0_7"/>
<organism evidence="1 2">
    <name type="scientific">Desulfobacula toluolica (strain DSM 7467 / Tol2)</name>
    <dbReference type="NCBI Taxonomy" id="651182"/>
    <lineage>
        <taxon>Bacteria</taxon>
        <taxon>Pseudomonadati</taxon>
        <taxon>Thermodesulfobacteriota</taxon>
        <taxon>Desulfobacteria</taxon>
        <taxon>Desulfobacterales</taxon>
        <taxon>Desulfobacteraceae</taxon>
        <taxon>Desulfobacula</taxon>
    </lineage>
</organism>
<keyword evidence="2" id="KW-1185">Reference proteome</keyword>
<dbReference type="RefSeq" id="WP_014959434.1">
    <property type="nucleotide sequence ID" value="NC_018645.1"/>
</dbReference>
<dbReference type="AlphaFoldDB" id="K0NCK4"/>
<name>K0NCK4_DESTT</name>
<proteinExistence type="predicted"/>
<dbReference type="Gene3D" id="3.40.50.150">
    <property type="entry name" value="Vaccinia Virus protein VP39"/>
    <property type="match status" value="1"/>
</dbReference>
<dbReference type="Proteomes" id="UP000007347">
    <property type="component" value="Chromosome"/>
</dbReference>
<dbReference type="InterPro" id="IPR029063">
    <property type="entry name" value="SAM-dependent_MTases_sf"/>
</dbReference>
<reference evidence="1 2" key="1">
    <citation type="journal article" date="2013" name="Environ. Microbiol.">
        <title>Complete genome, catabolic sub-proteomes and key-metabolites of Desulfobacula toluolica Tol2, a marine, aromatic compound-degrading, sulfate-reducing bacterium.</title>
        <authorList>
            <person name="Wohlbrand L."/>
            <person name="Jacob J.H."/>
            <person name="Kube M."/>
            <person name="Mussmann M."/>
            <person name="Jarling R."/>
            <person name="Beck A."/>
            <person name="Amann R."/>
            <person name="Wilkes H."/>
            <person name="Reinhardt R."/>
            <person name="Rabus R."/>
        </authorList>
    </citation>
    <scope>NUCLEOTIDE SEQUENCE [LARGE SCALE GENOMIC DNA]</scope>
    <source>
        <strain evidence="2">DSM 7467 / Tol2</strain>
    </source>
</reference>
<dbReference type="CDD" id="cd02440">
    <property type="entry name" value="AdoMet_MTases"/>
    <property type="match status" value="1"/>
</dbReference>
<dbReference type="SUPFAM" id="SSF53335">
    <property type="entry name" value="S-adenosyl-L-methionine-dependent methyltransferases"/>
    <property type="match status" value="1"/>
</dbReference>
<protein>
    <submittedName>
        <fullName evidence="1">Conserved uncharacterized protein</fullName>
    </submittedName>
</protein>
<dbReference type="EMBL" id="FO203503">
    <property type="protein sequence ID" value="CCK82254.1"/>
    <property type="molecule type" value="Genomic_DNA"/>
</dbReference>
<accession>K0NCK4</accession>
<dbReference type="KEGG" id="dto:TOL2_C40980"/>
<dbReference type="OrthoDB" id="9786494at2"/>
<dbReference type="STRING" id="651182.TOL2_C40980"/>
<sequence length="295" mass="33501">MITESYYFHFDVVTQILEAIRNDKDNVCLSLDLNLTQKVWQIAQDRLILNNDAQIDTGIETGIETGIDAKQLETVLAFKNKIFIFKNNMLTPVEVRSDGYYKLVPTTSAPTLEINGIKMHRSKDIDPLTDARLKTQLVVAPGDLVLDTCGGLGYSAVFALKAGAKKVISTEKSPAVIKIRNLNPWLKKYADNRLELIHTDISQEIDRFENGQFNSVIHDPPRFTSATGDLYGKKFYDALFRVMASRSKLFHYTGSPKKIKSKKNFIKNTMKRLEQSGFKALFFHENLQGIYAQKR</sequence>
<gene>
    <name evidence="1" type="ordered locus">TOL2_C40980</name>
</gene>
<evidence type="ECO:0000313" key="1">
    <source>
        <dbReference type="EMBL" id="CCK82254.1"/>
    </source>
</evidence>
<evidence type="ECO:0000313" key="2">
    <source>
        <dbReference type="Proteomes" id="UP000007347"/>
    </source>
</evidence>